<dbReference type="EMBL" id="CP002585">
    <property type="protein sequence ID" value="AEA70231.1"/>
    <property type="molecule type" value="Genomic_DNA"/>
</dbReference>
<evidence type="ECO:0000313" key="1">
    <source>
        <dbReference type="EMBL" id="AEA70231.1"/>
    </source>
</evidence>
<dbReference type="AlphaFoldDB" id="F2KJK5"/>
<dbReference type="Proteomes" id="UP000006692">
    <property type="component" value="Chromosome"/>
</dbReference>
<evidence type="ECO:0000313" key="2">
    <source>
        <dbReference type="Proteomes" id="UP000006692"/>
    </source>
</evidence>
<reference evidence="1 2" key="1">
    <citation type="journal article" date="2011" name="J. Bacteriol.">
        <title>Complete genome sequence of a beneficial plant root-associated bacterium, Pseudomonas brassicacearum.</title>
        <authorList>
            <person name="Ortet P."/>
            <person name="Barakat M."/>
            <person name="Lalaouna D."/>
            <person name="Fochesato S."/>
            <person name="Barbe V."/>
            <person name="Vacherie B."/>
            <person name="Santaella C."/>
            <person name="Heulin T."/>
            <person name="Achouak W."/>
        </authorList>
    </citation>
    <scope>NUCLEOTIDE SEQUENCE [LARGE SCALE GENOMIC DNA]</scope>
    <source>
        <strain evidence="1 2">NFM421</strain>
    </source>
</reference>
<dbReference type="KEGG" id="pba:PSEBR_m1208"/>
<reference key="2">
    <citation type="submission" date="2011-03" db="EMBL/GenBank/DDBJ databases">
        <title>Complete Genome Sequence of a beneficial plant roots-associated bacterium Pseudomonas brassicacearum.</title>
        <authorList>
            <person name="Ortet P."/>
            <person name="Barakat M."/>
            <person name="Lalaouna D."/>
            <person name="Fochesato S."/>
            <person name="Barbe V."/>
            <person name="Santaella C."/>
            <person name="Heulin T."/>
            <person name="Achouak W."/>
        </authorList>
    </citation>
    <scope>NUCLEOTIDE SEQUENCE</scope>
    <source>
        <strain>NFM421</strain>
    </source>
</reference>
<name>F2KJK5_PSEBN</name>
<sequence length="71" mass="7467">MAAEAGIADCPTEAGISALNLHTCPVANTSRHLKRLRVLPALGLALTPPYAFQQLGIQAISSNEELTLAVR</sequence>
<accession>F2KJK5</accession>
<dbReference type="HOGENOM" id="CLU_2736940_0_0_6"/>
<organism evidence="1 2">
    <name type="scientific">Pseudomonas brassicacearum (strain NFM421)</name>
    <dbReference type="NCBI Taxonomy" id="994484"/>
    <lineage>
        <taxon>Bacteria</taxon>
        <taxon>Pseudomonadati</taxon>
        <taxon>Pseudomonadota</taxon>
        <taxon>Gammaproteobacteria</taxon>
        <taxon>Pseudomonadales</taxon>
        <taxon>Pseudomonadaceae</taxon>
        <taxon>Pseudomonas</taxon>
    </lineage>
</organism>
<gene>
    <name evidence="1" type="ORF">PSEBR_m1208</name>
</gene>
<proteinExistence type="predicted"/>
<protein>
    <submittedName>
        <fullName evidence="1">Uncharacterized protein</fullName>
    </submittedName>
</protein>